<evidence type="ECO:0000256" key="1">
    <source>
        <dbReference type="ARBA" id="ARBA00001971"/>
    </source>
</evidence>
<comment type="cofactor">
    <cofactor evidence="1">
        <name>heme</name>
        <dbReference type="ChEBI" id="CHEBI:30413"/>
    </cofactor>
</comment>
<sequence length="473" mass="54280">MRDKPFVLLRYDVDFMVLPVKYLEEIRLVRETKLSARGAQVGVRNPSTHIDPSAVCTGTDSIAALKNLEPKWTGVEFLMHSNLHVNMLKSKLIPELWKYVDIARDELAYGWSLELPAADEWVEVNLEYTMRRLVARITAAIFMGHPVCRDPEWLKISIDFSIDMFKTAFSLKIFPPWLYPVAIHLIPSRWRSRRQLQQAQKIVGDLMRKHDDNVNSGTEEEDILLHWQLDHASPSERELPEMAARQCILTLASIHTTAMTVGNLIYDLCANPEWLVPMTEEVDNVFKGLTTPGNAWGEATATNITAKEWCVGLEKLDSLFVESQRLNPVILLNPQRLAREPIAFKDGTTIPEGARVAFPMYEHHLDPNLFPDPEKFDPMRSYRKRHTSPDQMHMHMAGQTSPTNLSFGYGNQACTGRKYAVAEIKLIMGRLLHEYEFKFPDGKQRPKVMYVNENVFTDQSATVMMRRRKSESL</sequence>
<dbReference type="InterPro" id="IPR001128">
    <property type="entry name" value="Cyt_P450"/>
</dbReference>
<dbReference type="PANTHER" id="PTHR46206:SF9">
    <property type="entry name" value="CYTOCHROME P450"/>
    <property type="match status" value="1"/>
</dbReference>
<gene>
    <name evidence="7" type="ORF">Daus18300_008477</name>
</gene>
<name>A0ABR3WIG7_9PEZI</name>
<evidence type="ECO:0000256" key="4">
    <source>
        <dbReference type="ARBA" id="ARBA00023002"/>
    </source>
</evidence>
<dbReference type="PRINTS" id="PR00465">
    <property type="entry name" value="EP450IV"/>
</dbReference>
<keyword evidence="5" id="KW-0408">Iron</keyword>
<dbReference type="SUPFAM" id="SSF48264">
    <property type="entry name" value="Cytochrome P450"/>
    <property type="match status" value="1"/>
</dbReference>
<keyword evidence="8" id="KW-1185">Reference proteome</keyword>
<dbReference type="Pfam" id="PF00067">
    <property type="entry name" value="p450"/>
    <property type="match status" value="1"/>
</dbReference>
<dbReference type="Gene3D" id="1.10.630.10">
    <property type="entry name" value="Cytochrome P450"/>
    <property type="match status" value="1"/>
</dbReference>
<organism evidence="7 8">
    <name type="scientific">Diaporthe australafricana</name>
    <dbReference type="NCBI Taxonomy" id="127596"/>
    <lineage>
        <taxon>Eukaryota</taxon>
        <taxon>Fungi</taxon>
        <taxon>Dikarya</taxon>
        <taxon>Ascomycota</taxon>
        <taxon>Pezizomycotina</taxon>
        <taxon>Sordariomycetes</taxon>
        <taxon>Sordariomycetidae</taxon>
        <taxon>Diaporthales</taxon>
        <taxon>Diaporthaceae</taxon>
        <taxon>Diaporthe</taxon>
    </lineage>
</organism>
<dbReference type="EMBL" id="JAWRVE010000079">
    <property type="protein sequence ID" value="KAL1862679.1"/>
    <property type="molecule type" value="Genomic_DNA"/>
</dbReference>
<keyword evidence="6" id="KW-0503">Monooxygenase</keyword>
<dbReference type="PANTHER" id="PTHR46206">
    <property type="entry name" value="CYTOCHROME P450"/>
    <property type="match status" value="1"/>
</dbReference>
<evidence type="ECO:0000256" key="2">
    <source>
        <dbReference type="ARBA" id="ARBA00010617"/>
    </source>
</evidence>
<dbReference type="InterPro" id="IPR002403">
    <property type="entry name" value="Cyt_P450_E_grp-IV"/>
</dbReference>
<accession>A0ABR3WIG7</accession>
<proteinExistence type="inferred from homology"/>
<protein>
    <recommendedName>
        <fullName evidence="9">Cytochrome P450</fullName>
    </recommendedName>
</protein>
<evidence type="ECO:0000256" key="3">
    <source>
        <dbReference type="ARBA" id="ARBA00022723"/>
    </source>
</evidence>
<dbReference type="Proteomes" id="UP001583177">
    <property type="component" value="Unassembled WGS sequence"/>
</dbReference>
<reference evidence="7 8" key="1">
    <citation type="journal article" date="2024" name="IMA Fungus">
        <title>IMA Genome - F19 : A genome assembly and annotation guide to empower mycologists, including annotated draft genome sequences of Ceratocystis pirilliformis, Diaporthe australafricana, Fusarium ophioides, Paecilomyces lecythidis, and Sporothrix stenoceras.</title>
        <authorList>
            <person name="Aylward J."/>
            <person name="Wilson A.M."/>
            <person name="Visagie C.M."/>
            <person name="Spraker J."/>
            <person name="Barnes I."/>
            <person name="Buitendag C."/>
            <person name="Ceriani C."/>
            <person name="Del Mar Angel L."/>
            <person name="du Plessis D."/>
            <person name="Fuchs T."/>
            <person name="Gasser K."/>
            <person name="Kramer D."/>
            <person name="Li W."/>
            <person name="Munsamy K."/>
            <person name="Piso A."/>
            <person name="Price J.L."/>
            <person name="Sonnekus B."/>
            <person name="Thomas C."/>
            <person name="van der Nest A."/>
            <person name="van Dijk A."/>
            <person name="van Heerden A."/>
            <person name="van Vuuren N."/>
            <person name="Yilmaz N."/>
            <person name="Duong T.A."/>
            <person name="van der Merwe N.A."/>
            <person name="Wingfield M.J."/>
            <person name="Wingfield B.D."/>
        </authorList>
    </citation>
    <scope>NUCLEOTIDE SEQUENCE [LARGE SCALE GENOMIC DNA]</scope>
    <source>
        <strain evidence="7 8">CMW 18300</strain>
    </source>
</reference>
<comment type="similarity">
    <text evidence="2">Belongs to the cytochrome P450 family.</text>
</comment>
<evidence type="ECO:0000256" key="6">
    <source>
        <dbReference type="ARBA" id="ARBA00023033"/>
    </source>
</evidence>
<dbReference type="CDD" id="cd11041">
    <property type="entry name" value="CYP503A1-like"/>
    <property type="match status" value="1"/>
</dbReference>
<evidence type="ECO:0000256" key="5">
    <source>
        <dbReference type="ARBA" id="ARBA00023004"/>
    </source>
</evidence>
<keyword evidence="4" id="KW-0560">Oxidoreductase</keyword>
<evidence type="ECO:0008006" key="9">
    <source>
        <dbReference type="Google" id="ProtNLM"/>
    </source>
</evidence>
<evidence type="ECO:0000313" key="8">
    <source>
        <dbReference type="Proteomes" id="UP001583177"/>
    </source>
</evidence>
<dbReference type="InterPro" id="IPR036396">
    <property type="entry name" value="Cyt_P450_sf"/>
</dbReference>
<comment type="caution">
    <text evidence="7">The sequence shown here is derived from an EMBL/GenBank/DDBJ whole genome shotgun (WGS) entry which is preliminary data.</text>
</comment>
<keyword evidence="3" id="KW-0479">Metal-binding</keyword>
<evidence type="ECO:0000313" key="7">
    <source>
        <dbReference type="EMBL" id="KAL1862679.1"/>
    </source>
</evidence>